<dbReference type="EMBL" id="FQWO01000008">
    <property type="protein sequence ID" value="SHH17907.1"/>
    <property type="molecule type" value="Genomic_DNA"/>
</dbReference>
<proteinExistence type="predicted"/>
<protein>
    <submittedName>
        <fullName evidence="1">Uncharacterized protein</fullName>
    </submittedName>
</protein>
<dbReference type="AlphaFoldDB" id="A0A1M5QUR8"/>
<accession>A0A1M5QUR8</accession>
<organism evidence="1 2">
    <name type="scientific">Flavobacterium granuli</name>
    <dbReference type="NCBI Taxonomy" id="280093"/>
    <lineage>
        <taxon>Bacteria</taxon>
        <taxon>Pseudomonadati</taxon>
        <taxon>Bacteroidota</taxon>
        <taxon>Flavobacteriia</taxon>
        <taxon>Flavobacteriales</taxon>
        <taxon>Flavobacteriaceae</taxon>
        <taxon>Flavobacterium</taxon>
    </lineage>
</organism>
<name>A0A1M5QUR8_9FLAO</name>
<feature type="non-terminal residue" evidence="1">
    <location>
        <position position="40"/>
    </location>
</feature>
<evidence type="ECO:0000313" key="1">
    <source>
        <dbReference type="EMBL" id="SHH17907.1"/>
    </source>
</evidence>
<gene>
    <name evidence="1" type="ORF">SAMN05443373_108147</name>
</gene>
<sequence>MAIFVSVAPSCYSLQSSSPNAVLEGFSLLSGLGGGFKIYF</sequence>
<dbReference type="Proteomes" id="UP000184384">
    <property type="component" value="Unassembled WGS sequence"/>
</dbReference>
<reference evidence="2" key="1">
    <citation type="submission" date="2016-11" db="EMBL/GenBank/DDBJ databases">
        <authorList>
            <person name="Varghese N."/>
            <person name="Submissions S."/>
        </authorList>
    </citation>
    <scope>NUCLEOTIDE SEQUENCE [LARGE SCALE GENOMIC DNA]</scope>
    <source>
        <strain evidence="2">DSM 19729</strain>
    </source>
</reference>
<evidence type="ECO:0000313" key="2">
    <source>
        <dbReference type="Proteomes" id="UP000184384"/>
    </source>
</evidence>